<organism evidence="1 2">
    <name type="scientific">Smittium megazygosporum</name>
    <dbReference type="NCBI Taxonomy" id="133381"/>
    <lineage>
        <taxon>Eukaryota</taxon>
        <taxon>Fungi</taxon>
        <taxon>Fungi incertae sedis</taxon>
        <taxon>Zoopagomycota</taxon>
        <taxon>Kickxellomycotina</taxon>
        <taxon>Harpellomycetes</taxon>
        <taxon>Harpellales</taxon>
        <taxon>Legeriomycetaceae</taxon>
        <taxon>Smittium</taxon>
    </lineage>
</organism>
<evidence type="ECO:0000313" key="2">
    <source>
        <dbReference type="Proteomes" id="UP000245609"/>
    </source>
</evidence>
<protein>
    <submittedName>
        <fullName evidence="1">Uncharacterized protein</fullName>
    </submittedName>
</protein>
<reference evidence="1 2" key="1">
    <citation type="journal article" date="2018" name="MBio">
        <title>Comparative Genomics Reveals the Core Gene Toolbox for the Fungus-Insect Symbiosis.</title>
        <authorList>
            <person name="Wang Y."/>
            <person name="Stata M."/>
            <person name="Wang W."/>
            <person name="Stajich J.E."/>
            <person name="White M.M."/>
            <person name="Moncalvo J.M."/>
        </authorList>
    </citation>
    <scope>NUCLEOTIDE SEQUENCE [LARGE SCALE GENOMIC DNA]</scope>
    <source>
        <strain evidence="1 2">SC-DP-2</strain>
    </source>
</reference>
<dbReference type="Proteomes" id="UP000245609">
    <property type="component" value="Unassembled WGS sequence"/>
</dbReference>
<dbReference type="AlphaFoldDB" id="A0A2T9ZC46"/>
<name>A0A2T9ZC46_9FUNG</name>
<dbReference type="EMBL" id="MBFS01000581">
    <property type="protein sequence ID" value="PVV02169.1"/>
    <property type="molecule type" value="Genomic_DNA"/>
</dbReference>
<evidence type="ECO:0000313" key="1">
    <source>
        <dbReference type="EMBL" id="PVV02169.1"/>
    </source>
</evidence>
<keyword evidence="2" id="KW-1185">Reference proteome</keyword>
<proteinExistence type="predicted"/>
<sequence length="101" mass="11902">MLLRSQVDGSSQITRLKKSMNEYKIQEMLSLNQRLNFNIQISLLLCKRFKDIERNRRITSIDEIDFALREKAESYSVVSGRSSTVGVYRFDIYQKSFIREG</sequence>
<comment type="caution">
    <text evidence="1">The sequence shown here is derived from an EMBL/GenBank/DDBJ whole genome shotgun (WGS) entry which is preliminary data.</text>
</comment>
<gene>
    <name evidence="1" type="ORF">BB560_003394</name>
</gene>
<accession>A0A2T9ZC46</accession>